<dbReference type="EMBL" id="FMBG01000010">
    <property type="protein sequence ID" value="SCB94964.1"/>
    <property type="molecule type" value="Genomic_DNA"/>
</dbReference>
<proteinExistence type="predicted"/>
<accession>A0AB37YLD0</accession>
<reference evidence="1 2" key="1">
    <citation type="submission" date="2016-08" db="EMBL/GenBank/DDBJ databases">
        <authorList>
            <person name="Loux V."/>
            <person name="Rue O."/>
        </authorList>
    </citation>
    <scope>NUCLEOTIDE SEQUENCE [LARGE SCALE GENOMIC DNA]</scope>
    <source>
        <strain evidence="1 2">WSBC_10311</strain>
    </source>
</reference>
<sequence>MREEFWFGVAKKNNTYFDI</sequence>
<organism evidence="1 2">
    <name type="scientific">Bacillus wiedmannii</name>
    <dbReference type="NCBI Taxonomy" id="1890302"/>
    <lineage>
        <taxon>Bacteria</taxon>
        <taxon>Bacillati</taxon>
        <taxon>Bacillota</taxon>
        <taxon>Bacilli</taxon>
        <taxon>Bacillales</taxon>
        <taxon>Bacillaceae</taxon>
        <taxon>Bacillus</taxon>
        <taxon>Bacillus cereus group</taxon>
    </lineage>
</organism>
<dbReference type="Proteomes" id="UP000195728">
    <property type="component" value="Unassembled WGS sequence"/>
</dbReference>
<name>A0AB37YLD0_9BACI</name>
<evidence type="ECO:0000313" key="2">
    <source>
        <dbReference type="Proteomes" id="UP000195728"/>
    </source>
</evidence>
<comment type="caution">
    <text evidence="1">The sequence shown here is derived from an EMBL/GenBank/DDBJ whole genome shotgun (WGS) entry which is preliminary data.</text>
</comment>
<gene>
    <name evidence="1" type="ORF">BC10311_00886</name>
</gene>
<dbReference type="AlphaFoldDB" id="A0AB37YLD0"/>
<evidence type="ECO:0000313" key="1">
    <source>
        <dbReference type="EMBL" id="SCB94964.1"/>
    </source>
</evidence>
<protein>
    <submittedName>
        <fullName evidence="1">Uncharacterized protein</fullName>
    </submittedName>
</protein>